<reference evidence="1" key="1">
    <citation type="submission" date="2016-10" db="EMBL/GenBank/DDBJ databases">
        <authorList>
            <person name="de Groot N.N."/>
        </authorList>
    </citation>
    <scope>NUCLEOTIDE SEQUENCE</scope>
</reference>
<gene>
    <name evidence="1" type="ORF">MNB_SV-9-1302</name>
</gene>
<sequence>MNKKTGKRYNIELFYKLLRSLVKIEIRDDDTGKILKRVSKDKLKSISIKVISNCAISGIKIINKVVKEVVEVLNETKKWLDSLTDEQISIMNGYIAILKTLGAEIKSSSSYSHLNIEALISTFIDKRYFMLLLDYEKYKI</sequence>
<dbReference type="AlphaFoldDB" id="A0A1W1CCH8"/>
<name>A0A1W1CCH8_9ZZZZ</name>
<evidence type="ECO:0000313" key="1">
    <source>
        <dbReference type="EMBL" id="SFV63474.1"/>
    </source>
</evidence>
<organism evidence="1">
    <name type="scientific">hydrothermal vent metagenome</name>
    <dbReference type="NCBI Taxonomy" id="652676"/>
    <lineage>
        <taxon>unclassified sequences</taxon>
        <taxon>metagenomes</taxon>
        <taxon>ecological metagenomes</taxon>
    </lineage>
</organism>
<dbReference type="EMBL" id="FPHG01000062">
    <property type="protein sequence ID" value="SFV63474.1"/>
    <property type="molecule type" value="Genomic_DNA"/>
</dbReference>
<proteinExistence type="predicted"/>
<accession>A0A1W1CCH8</accession>
<protein>
    <submittedName>
        <fullName evidence="1">Uncharacterized protein</fullName>
    </submittedName>
</protein>